<proteinExistence type="predicted"/>
<accession>A0A813QBM6</accession>
<feature type="transmembrane region" description="Helical" evidence="1">
    <location>
        <begin position="36"/>
        <end position="57"/>
    </location>
</feature>
<keyword evidence="1" id="KW-1133">Transmembrane helix</keyword>
<keyword evidence="1" id="KW-0472">Membrane</keyword>
<dbReference type="EMBL" id="CAJNOJ010000086">
    <property type="protein sequence ID" value="CAF1072030.1"/>
    <property type="molecule type" value="Genomic_DNA"/>
</dbReference>
<evidence type="ECO:0000256" key="1">
    <source>
        <dbReference type="SAM" id="Phobius"/>
    </source>
</evidence>
<feature type="transmembrane region" description="Helical" evidence="1">
    <location>
        <begin position="96"/>
        <end position="119"/>
    </location>
</feature>
<feature type="transmembrane region" description="Helical" evidence="1">
    <location>
        <begin position="63"/>
        <end position="84"/>
    </location>
</feature>
<evidence type="ECO:0000313" key="4">
    <source>
        <dbReference type="Proteomes" id="UP000663828"/>
    </source>
</evidence>
<dbReference type="Proteomes" id="UP000663852">
    <property type="component" value="Unassembled WGS sequence"/>
</dbReference>
<dbReference type="AlphaFoldDB" id="A0A813QBM6"/>
<protein>
    <submittedName>
        <fullName evidence="2">Uncharacterized protein</fullName>
    </submittedName>
</protein>
<dbReference type="EMBL" id="CAJNOR010000033">
    <property type="protein sequence ID" value="CAF0764556.1"/>
    <property type="molecule type" value="Genomic_DNA"/>
</dbReference>
<evidence type="ECO:0000313" key="3">
    <source>
        <dbReference type="EMBL" id="CAF1072030.1"/>
    </source>
</evidence>
<keyword evidence="4" id="KW-1185">Reference proteome</keyword>
<keyword evidence="1" id="KW-0812">Transmembrane</keyword>
<name>A0A813QBM6_ADIRI</name>
<sequence length="123" mass="13478">MSSERIPLSSGIDSSFYAAHEVSARDSGTSGIARRIVPGLTIVCVLFAAGSTIYGSVQAESAAMVLPFTVVLCWTFIHCLLLFFSRKDHHEFHPPAWFLFVSSGHIFIQSLIVIILTLFTKST</sequence>
<dbReference type="OrthoDB" id="9976464at2759"/>
<reference evidence="2" key="1">
    <citation type="submission" date="2021-02" db="EMBL/GenBank/DDBJ databases">
        <authorList>
            <person name="Nowell W R."/>
        </authorList>
    </citation>
    <scope>NUCLEOTIDE SEQUENCE</scope>
</reference>
<gene>
    <name evidence="3" type="ORF">EDS130_LOCUS18492</name>
    <name evidence="2" type="ORF">XAT740_LOCUS1119</name>
</gene>
<dbReference type="Proteomes" id="UP000663828">
    <property type="component" value="Unassembled WGS sequence"/>
</dbReference>
<organism evidence="2 4">
    <name type="scientific">Adineta ricciae</name>
    <name type="common">Rotifer</name>
    <dbReference type="NCBI Taxonomy" id="249248"/>
    <lineage>
        <taxon>Eukaryota</taxon>
        <taxon>Metazoa</taxon>
        <taxon>Spiralia</taxon>
        <taxon>Gnathifera</taxon>
        <taxon>Rotifera</taxon>
        <taxon>Eurotatoria</taxon>
        <taxon>Bdelloidea</taxon>
        <taxon>Adinetida</taxon>
        <taxon>Adinetidae</taxon>
        <taxon>Adineta</taxon>
    </lineage>
</organism>
<evidence type="ECO:0000313" key="2">
    <source>
        <dbReference type="EMBL" id="CAF0764556.1"/>
    </source>
</evidence>
<comment type="caution">
    <text evidence="2">The sequence shown here is derived from an EMBL/GenBank/DDBJ whole genome shotgun (WGS) entry which is preliminary data.</text>
</comment>